<comment type="caution">
    <text evidence="6">The sequence shown here is derived from an EMBL/GenBank/DDBJ whole genome shotgun (WGS) entry which is preliminary data.</text>
</comment>
<dbReference type="InterPro" id="IPR005828">
    <property type="entry name" value="MFS_sugar_transport-like"/>
</dbReference>
<dbReference type="EMBL" id="JABSTR010000002">
    <property type="protein sequence ID" value="KAH9364210.1"/>
    <property type="molecule type" value="Genomic_DNA"/>
</dbReference>
<proteinExistence type="predicted"/>
<dbReference type="Gene3D" id="1.20.1250.20">
    <property type="entry name" value="MFS general substrate transporter like domains"/>
    <property type="match status" value="1"/>
</dbReference>
<accession>A0A9J6FM46</accession>
<evidence type="ECO:0000256" key="1">
    <source>
        <dbReference type="ARBA" id="ARBA00004141"/>
    </source>
</evidence>
<evidence type="ECO:0000313" key="6">
    <source>
        <dbReference type="EMBL" id="KAH9364210.1"/>
    </source>
</evidence>
<feature type="transmembrane region" description="Helical" evidence="5">
    <location>
        <begin position="170"/>
        <end position="192"/>
    </location>
</feature>
<dbReference type="OrthoDB" id="6512568at2759"/>
<keyword evidence="7" id="KW-1185">Reference proteome</keyword>
<feature type="transmembrane region" description="Helical" evidence="5">
    <location>
        <begin position="254"/>
        <end position="277"/>
    </location>
</feature>
<organism evidence="6 7">
    <name type="scientific">Haemaphysalis longicornis</name>
    <name type="common">Bush tick</name>
    <dbReference type="NCBI Taxonomy" id="44386"/>
    <lineage>
        <taxon>Eukaryota</taxon>
        <taxon>Metazoa</taxon>
        <taxon>Ecdysozoa</taxon>
        <taxon>Arthropoda</taxon>
        <taxon>Chelicerata</taxon>
        <taxon>Arachnida</taxon>
        <taxon>Acari</taxon>
        <taxon>Parasitiformes</taxon>
        <taxon>Ixodida</taxon>
        <taxon>Ixodoidea</taxon>
        <taxon>Ixodidae</taxon>
        <taxon>Haemaphysalinae</taxon>
        <taxon>Haemaphysalis</taxon>
    </lineage>
</organism>
<evidence type="ECO:0000256" key="2">
    <source>
        <dbReference type="ARBA" id="ARBA00022692"/>
    </source>
</evidence>
<evidence type="ECO:0000313" key="7">
    <source>
        <dbReference type="Proteomes" id="UP000821853"/>
    </source>
</evidence>
<evidence type="ECO:0000256" key="5">
    <source>
        <dbReference type="SAM" id="Phobius"/>
    </source>
</evidence>
<feature type="transmembrane region" description="Helical" evidence="5">
    <location>
        <begin position="434"/>
        <end position="457"/>
    </location>
</feature>
<feature type="transmembrane region" description="Helical" evidence="5">
    <location>
        <begin position="408"/>
        <end position="428"/>
    </location>
</feature>
<dbReference type="VEuPathDB" id="VectorBase:HLOH_052958"/>
<dbReference type="AlphaFoldDB" id="A0A9J6FM46"/>
<dbReference type="GO" id="GO:0022857">
    <property type="term" value="F:transmembrane transporter activity"/>
    <property type="evidence" value="ECO:0007669"/>
    <property type="project" value="InterPro"/>
</dbReference>
<protein>
    <submittedName>
        <fullName evidence="6">Uncharacterized protein</fullName>
    </submittedName>
</protein>
<gene>
    <name evidence="6" type="ORF">HPB48_016071</name>
</gene>
<sequence>MKPFGCLSAGQFSIVDIQTSEGFDCEEVFGSGQFQNRLILITVVTLWAAHCQTLAFSLISTDVDHWCKQPTGVKLSAHDWKRIGIPVEADGQRSKCTVYTNPSDRNDTNVVECNAWDFDPERAKSTIVSEWNLVCHRRSLRMLAPAVSMAGALFSLVTSAYCGDYFGRRPVLLVCIAIALPATLLCCFARTYPLYVCTGFFISGCTMSPYALIVTILAESCSFARRPALLSLCVMTSLILAEACTTVLKRVPNLSWSFLQLMMAAPSFLLPIAYFLVHESPRWLIASRRLKAAERVMLDAAKSNGRPNDCVALLLRRVEQRIQAEESASTTSTVVKDMTRVMRRRLVIMLGSSFSVIIAFYVCFFSLTERRAASEWPEWASLGAKAIACCLLLMVINRIDKPRLIRSVFLILGSFCCLKSIAALSTAGTPSMHIVADVIVVLTLAAASVGVVLNIVFVAELLPTPFRGFAICILLAGGRLGGMLAALFSAVVGIAREDLVFWLVATVVYFSFYTFKYLPLEYGTYAKLADAEGKSSRTFGESKRSLNTVKG</sequence>
<evidence type="ECO:0000256" key="4">
    <source>
        <dbReference type="ARBA" id="ARBA00023136"/>
    </source>
</evidence>
<dbReference type="GO" id="GO:0016020">
    <property type="term" value="C:membrane"/>
    <property type="evidence" value="ECO:0007669"/>
    <property type="project" value="UniProtKB-SubCell"/>
</dbReference>
<dbReference type="SUPFAM" id="SSF103473">
    <property type="entry name" value="MFS general substrate transporter"/>
    <property type="match status" value="1"/>
</dbReference>
<feature type="transmembrane region" description="Helical" evidence="5">
    <location>
        <begin position="142"/>
        <end position="163"/>
    </location>
</feature>
<feature type="transmembrane region" description="Helical" evidence="5">
    <location>
        <begin position="469"/>
        <end position="493"/>
    </location>
</feature>
<feature type="transmembrane region" description="Helical" evidence="5">
    <location>
        <begin position="198"/>
        <end position="217"/>
    </location>
</feature>
<dbReference type="Pfam" id="PF00083">
    <property type="entry name" value="Sugar_tr"/>
    <property type="match status" value="1"/>
</dbReference>
<dbReference type="PANTHER" id="PTHR24064">
    <property type="entry name" value="SOLUTE CARRIER FAMILY 22 MEMBER"/>
    <property type="match status" value="1"/>
</dbReference>
<reference evidence="6 7" key="1">
    <citation type="journal article" date="2020" name="Cell">
        <title>Large-Scale Comparative Analyses of Tick Genomes Elucidate Their Genetic Diversity and Vector Capacities.</title>
        <authorList>
            <consortium name="Tick Genome and Microbiome Consortium (TIGMIC)"/>
            <person name="Jia N."/>
            <person name="Wang J."/>
            <person name="Shi W."/>
            <person name="Du L."/>
            <person name="Sun Y."/>
            <person name="Zhan W."/>
            <person name="Jiang J.F."/>
            <person name="Wang Q."/>
            <person name="Zhang B."/>
            <person name="Ji P."/>
            <person name="Bell-Sakyi L."/>
            <person name="Cui X.M."/>
            <person name="Yuan T.T."/>
            <person name="Jiang B.G."/>
            <person name="Yang W.F."/>
            <person name="Lam T.T."/>
            <person name="Chang Q.C."/>
            <person name="Ding S.J."/>
            <person name="Wang X.J."/>
            <person name="Zhu J.G."/>
            <person name="Ruan X.D."/>
            <person name="Zhao L."/>
            <person name="Wei J.T."/>
            <person name="Ye R.Z."/>
            <person name="Que T.C."/>
            <person name="Du C.H."/>
            <person name="Zhou Y.H."/>
            <person name="Cheng J.X."/>
            <person name="Dai P.F."/>
            <person name="Guo W.B."/>
            <person name="Han X.H."/>
            <person name="Huang E.J."/>
            <person name="Li L.F."/>
            <person name="Wei W."/>
            <person name="Gao Y.C."/>
            <person name="Liu J.Z."/>
            <person name="Shao H.Z."/>
            <person name="Wang X."/>
            <person name="Wang C.C."/>
            <person name="Yang T.C."/>
            <person name="Huo Q.B."/>
            <person name="Li W."/>
            <person name="Chen H.Y."/>
            <person name="Chen S.E."/>
            <person name="Zhou L.G."/>
            <person name="Ni X.B."/>
            <person name="Tian J.H."/>
            <person name="Sheng Y."/>
            <person name="Liu T."/>
            <person name="Pan Y.S."/>
            <person name="Xia L.Y."/>
            <person name="Li J."/>
            <person name="Zhao F."/>
            <person name="Cao W.C."/>
        </authorList>
    </citation>
    <scope>NUCLEOTIDE SEQUENCE [LARGE SCALE GENOMIC DNA]</scope>
    <source>
        <strain evidence="6">HaeL-2018</strain>
    </source>
</reference>
<keyword evidence="2 5" id="KW-0812">Transmembrane</keyword>
<name>A0A9J6FM46_HAELO</name>
<keyword evidence="4 5" id="KW-0472">Membrane</keyword>
<comment type="subcellular location">
    <subcellularLocation>
        <location evidence="1">Membrane</location>
        <topology evidence="1">Multi-pass membrane protein</topology>
    </subcellularLocation>
</comment>
<dbReference type="InterPro" id="IPR036259">
    <property type="entry name" value="MFS_trans_sf"/>
</dbReference>
<feature type="transmembrane region" description="Helical" evidence="5">
    <location>
        <begin position="379"/>
        <end position="396"/>
    </location>
</feature>
<keyword evidence="3 5" id="KW-1133">Transmembrane helix</keyword>
<evidence type="ECO:0000256" key="3">
    <source>
        <dbReference type="ARBA" id="ARBA00022989"/>
    </source>
</evidence>
<dbReference type="Proteomes" id="UP000821853">
    <property type="component" value="Chromosome 10"/>
</dbReference>
<feature type="transmembrane region" description="Helical" evidence="5">
    <location>
        <begin position="346"/>
        <end position="367"/>
    </location>
</feature>
<feature type="transmembrane region" description="Helical" evidence="5">
    <location>
        <begin position="499"/>
        <end position="518"/>
    </location>
</feature>